<sequence length="128" mass="14301">MGNSITKIPFNEINLVPGNVLIEIDKKYKIEARSRDTGDMSSSDCLIRGRVARIAEASQFYNQSGTMLTGYLKVGDEVWVRGRKGYPIEVEEGVRLFVFNEWDVAINLGSGGVSSDQPPSYTEKMMPY</sequence>
<dbReference type="Proteomes" id="UP000887563">
    <property type="component" value="Unplaced"/>
</dbReference>
<organism evidence="1 2">
    <name type="scientific">Meloidogyne incognita</name>
    <name type="common">Southern root-knot nematode worm</name>
    <name type="synonym">Oxyuris incognita</name>
    <dbReference type="NCBI Taxonomy" id="6306"/>
    <lineage>
        <taxon>Eukaryota</taxon>
        <taxon>Metazoa</taxon>
        <taxon>Ecdysozoa</taxon>
        <taxon>Nematoda</taxon>
        <taxon>Chromadorea</taxon>
        <taxon>Rhabditida</taxon>
        <taxon>Tylenchina</taxon>
        <taxon>Tylenchomorpha</taxon>
        <taxon>Tylenchoidea</taxon>
        <taxon>Meloidogynidae</taxon>
        <taxon>Meloidogyninae</taxon>
        <taxon>Meloidogyne</taxon>
        <taxon>Meloidogyne incognita group</taxon>
    </lineage>
</organism>
<protein>
    <submittedName>
        <fullName evidence="2">Co-chaperonin GroES</fullName>
    </submittedName>
</protein>
<dbReference type="AlphaFoldDB" id="A0A914LFB7"/>
<accession>A0A914LFB7</accession>
<evidence type="ECO:0000313" key="1">
    <source>
        <dbReference type="Proteomes" id="UP000887563"/>
    </source>
</evidence>
<keyword evidence="1" id="KW-1185">Reference proteome</keyword>
<evidence type="ECO:0000313" key="2">
    <source>
        <dbReference type="WBParaSite" id="Minc3s00477g13010"/>
    </source>
</evidence>
<dbReference type="WBParaSite" id="Minc3s00477g13010">
    <property type="protein sequence ID" value="Minc3s00477g13010"/>
    <property type="gene ID" value="Minc3s00477g13010"/>
</dbReference>
<reference evidence="2" key="1">
    <citation type="submission" date="2022-11" db="UniProtKB">
        <authorList>
            <consortium name="WormBaseParasite"/>
        </authorList>
    </citation>
    <scope>IDENTIFICATION</scope>
</reference>
<name>A0A914LFB7_MELIC</name>
<proteinExistence type="predicted"/>